<sequence>MNVKKIRGDFPALGTQKNGMPLVYLDNACMSLKSRCVIDAVLRYYEEYSACAGRSVHSLSRRVSDEVEGAREKIASFFGCHDSREFVFTKNTTEGINLVAYSLGLKRGDVVLTTDKEHNSNLVPWQMLARRAGIVHRVVPSRADNTFDIEAFKRMMEEGVSLVSMVHTSNLDGVSIPAREVIEIAHDHGALVLLDGAQSAPHMPLDLERLDVDFFACSVHKMTGPTGVGCLYGKYELLKRMHPFITGGDTVSTSTYTSATFLEPPHKFEGGLQHYAGIIGAGAAVDYLKEVGMRNIEAHERALNEVLHKGLSNIPGCTIIGPENPALRGGITSFVLELSHGDAHDVALVLDETKNIAIRSGAFCVHSWFAARGVPPALRASVYLYNTVDECNRLVDAVRDVVELMRS</sequence>
<dbReference type="InterPro" id="IPR015424">
    <property type="entry name" value="PyrdxlP-dep_Trfase"/>
</dbReference>
<dbReference type="GO" id="GO:0008483">
    <property type="term" value="F:transaminase activity"/>
    <property type="evidence" value="ECO:0007669"/>
    <property type="project" value="UniProtKB-KW"/>
</dbReference>
<organism evidence="7 8">
    <name type="scientific">Methermicoccus shengliensis</name>
    <dbReference type="NCBI Taxonomy" id="660064"/>
    <lineage>
        <taxon>Archaea</taxon>
        <taxon>Methanobacteriati</taxon>
        <taxon>Methanobacteriota</taxon>
        <taxon>Stenosarchaea group</taxon>
        <taxon>Methanomicrobia</taxon>
        <taxon>Methanosarcinales</taxon>
        <taxon>Methermicoccaceae</taxon>
        <taxon>Methermicoccus</taxon>
    </lineage>
</organism>
<evidence type="ECO:0000256" key="2">
    <source>
        <dbReference type="ARBA" id="ARBA00012239"/>
    </source>
</evidence>
<evidence type="ECO:0000313" key="7">
    <source>
        <dbReference type="EMBL" id="HIH70066.1"/>
    </source>
</evidence>
<keyword evidence="4" id="KW-0663">Pyridoxal phosphate</keyword>
<evidence type="ECO:0000313" key="8">
    <source>
        <dbReference type="Proteomes" id="UP000600363"/>
    </source>
</evidence>
<dbReference type="Gene3D" id="3.40.640.10">
    <property type="entry name" value="Type I PLP-dependent aspartate aminotransferase-like (Major domain)"/>
    <property type="match status" value="1"/>
</dbReference>
<keyword evidence="3 7" id="KW-0808">Transferase</keyword>
<dbReference type="InterPro" id="IPR015421">
    <property type="entry name" value="PyrdxlP-dep_Trfase_major"/>
</dbReference>
<protein>
    <recommendedName>
        <fullName evidence="2">cysteine desulfurase</fullName>
        <ecNumber evidence="2">2.8.1.7</ecNumber>
    </recommendedName>
</protein>
<proteinExistence type="predicted"/>
<evidence type="ECO:0000259" key="6">
    <source>
        <dbReference type="Pfam" id="PF00266"/>
    </source>
</evidence>
<dbReference type="RefSeq" id="WP_042687115.1">
    <property type="nucleotide sequence ID" value="NZ_DUIH01000019.1"/>
</dbReference>
<reference evidence="7" key="1">
    <citation type="journal article" date="2020" name="bioRxiv">
        <title>A rank-normalized archaeal taxonomy based on genome phylogeny resolves widespread incomplete and uneven classifications.</title>
        <authorList>
            <person name="Rinke C."/>
            <person name="Chuvochina M."/>
            <person name="Mussig A.J."/>
            <person name="Chaumeil P.-A."/>
            <person name="Waite D.W."/>
            <person name="Whitman W.B."/>
            <person name="Parks D.H."/>
            <person name="Hugenholtz P."/>
        </authorList>
    </citation>
    <scope>NUCLEOTIDE SEQUENCE</scope>
    <source>
        <strain evidence="7">UBA12518</strain>
    </source>
</reference>
<gene>
    <name evidence="7" type="ORF">HA299_05595</name>
</gene>
<dbReference type="PANTHER" id="PTHR43586">
    <property type="entry name" value="CYSTEINE DESULFURASE"/>
    <property type="match status" value="1"/>
</dbReference>
<keyword evidence="7" id="KW-0032">Aminotransferase</keyword>
<dbReference type="InterPro" id="IPR000192">
    <property type="entry name" value="Aminotrans_V_dom"/>
</dbReference>
<feature type="domain" description="Aminotransferase class V" evidence="6">
    <location>
        <begin position="23"/>
        <end position="394"/>
    </location>
</feature>
<dbReference type="EC" id="2.8.1.7" evidence="2"/>
<comment type="caution">
    <text evidence="7">The sequence shown here is derived from an EMBL/GenBank/DDBJ whole genome shotgun (WGS) entry which is preliminary data.</text>
</comment>
<evidence type="ECO:0000256" key="1">
    <source>
        <dbReference type="ARBA" id="ARBA00001933"/>
    </source>
</evidence>
<dbReference type="CDD" id="cd06453">
    <property type="entry name" value="SufS_like"/>
    <property type="match status" value="1"/>
</dbReference>
<comment type="cofactor">
    <cofactor evidence="1">
        <name>pyridoxal 5'-phosphate</name>
        <dbReference type="ChEBI" id="CHEBI:597326"/>
    </cofactor>
</comment>
<dbReference type="AlphaFoldDB" id="A0A832VN88"/>
<dbReference type="PANTHER" id="PTHR43586:SF8">
    <property type="entry name" value="CYSTEINE DESULFURASE 1, CHLOROPLASTIC"/>
    <property type="match status" value="1"/>
</dbReference>
<evidence type="ECO:0000256" key="5">
    <source>
        <dbReference type="ARBA" id="ARBA00050776"/>
    </source>
</evidence>
<dbReference type="GO" id="GO:0031071">
    <property type="term" value="F:cysteine desulfurase activity"/>
    <property type="evidence" value="ECO:0007669"/>
    <property type="project" value="UniProtKB-EC"/>
</dbReference>
<dbReference type="Pfam" id="PF00266">
    <property type="entry name" value="Aminotran_5"/>
    <property type="match status" value="1"/>
</dbReference>
<accession>A0A832VN88</accession>
<dbReference type="InterPro" id="IPR010970">
    <property type="entry name" value="Cys_dSase_SufS"/>
</dbReference>
<evidence type="ECO:0000256" key="3">
    <source>
        <dbReference type="ARBA" id="ARBA00022679"/>
    </source>
</evidence>
<dbReference type="GO" id="GO:0030170">
    <property type="term" value="F:pyridoxal phosphate binding"/>
    <property type="evidence" value="ECO:0007669"/>
    <property type="project" value="InterPro"/>
</dbReference>
<dbReference type="Proteomes" id="UP000600363">
    <property type="component" value="Unassembled WGS sequence"/>
</dbReference>
<name>A0A832VN88_9EURY</name>
<dbReference type="GO" id="GO:0006534">
    <property type="term" value="P:cysteine metabolic process"/>
    <property type="evidence" value="ECO:0007669"/>
    <property type="project" value="InterPro"/>
</dbReference>
<evidence type="ECO:0000256" key="4">
    <source>
        <dbReference type="ARBA" id="ARBA00022898"/>
    </source>
</evidence>
<dbReference type="SUPFAM" id="SSF53383">
    <property type="entry name" value="PLP-dependent transferases"/>
    <property type="match status" value="1"/>
</dbReference>
<dbReference type="Gene3D" id="3.90.1150.10">
    <property type="entry name" value="Aspartate Aminotransferase, domain 1"/>
    <property type="match status" value="1"/>
</dbReference>
<dbReference type="InterPro" id="IPR015422">
    <property type="entry name" value="PyrdxlP-dep_Trfase_small"/>
</dbReference>
<dbReference type="EMBL" id="DUIH01000019">
    <property type="protein sequence ID" value="HIH70066.1"/>
    <property type="molecule type" value="Genomic_DNA"/>
</dbReference>
<comment type="catalytic activity">
    <reaction evidence="5">
        <text>(sulfur carrier)-H + L-cysteine = (sulfur carrier)-SH + L-alanine</text>
        <dbReference type="Rhea" id="RHEA:43892"/>
        <dbReference type="Rhea" id="RHEA-COMP:14737"/>
        <dbReference type="Rhea" id="RHEA-COMP:14739"/>
        <dbReference type="ChEBI" id="CHEBI:29917"/>
        <dbReference type="ChEBI" id="CHEBI:35235"/>
        <dbReference type="ChEBI" id="CHEBI:57972"/>
        <dbReference type="ChEBI" id="CHEBI:64428"/>
        <dbReference type="EC" id="2.8.1.7"/>
    </reaction>
</comment>